<name>A5D126_PELTS</name>
<dbReference type="InterPro" id="IPR017900">
    <property type="entry name" value="4Fe4S_Fe_S_CS"/>
</dbReference>
<evidence type="ECO:0000313" key="8">
    <source>
        <dbReference type="EMBL" id="BAF60063.1"/>
    </source>
</evidence>
<dbReference type="InterPro" id="IPR004017">
    <property type="entry name" value="Cys_rich_dom"/>
</dbReference>
<dbReference type="Pfam" id="PF02754">
    <property type="entry name" value="CCG"/>
    <property type="match status" value="2"/>
</dbReference>
<dbReference type="PROSITE" id="PS00198">
    <property type="entry name" value="4FE4S_FER_1"/>
    <property type="match status" value="1"/>
</dbReference>
<keyword evidence="6" id="KW-0249">Electron transport</keyword>
<protein>
    <recommendedName>
        <fullName evidence="6">Glycolate oxidase iron-sulfur subunit</fullName>
        <ecNumber evidence="6">1.1.99.14</ecNumber>
    </recommendedName>
</protein>
<dbReference type="InterPro" id="IPR012257">
    <property type="entry name" value="Glc_ox_4Fe-4S"/>
</dbReference>
<dbReference type="InterPro" id="IPR009051">
    <property type="entry name" value="Helical_ferredxn"/>
</dbReference>
<evidence type="ECO:0000256" key="2">
    <source>
        <dbReference type="ARBA" id="ARBA00022723"/>
    </source>
</evidence>
<dbReference type="AlphaFoldDB" id="A5D126"/>
<dbReference type="PANTHER" id="PTHR32479:SF20">
    <property type="entry name" value="GLYCOLATE OXIDASE IRON-SULFUR SUBUNIT"/>
    <property type="match status" value="1"/>
</dbReference>
<sequence length="406" mass="43615">MLEELCSLKEHYMRCVRCGQCRAACPVFEEIRNETASPRGKVFLAYLLSGGEIGADAETASKMSLCLLCRTCSQECPSAVPVHQIVAAARSHLAKKKPLGLRRLLFKEIWTRPALLNLSAGLLRRCQAFGLLNLGIALHLLPRGLSLPGRLPGRPARAAISEITPAAGRPKMRIGYFLGCSTNFLFPGLAKATVAVLSRLGCEVATPENLKCCGLPQVESGEAETAALLAKANFEAFRRLGVKAVVSDCASCTAALKESPLRSEFPEIKILDLSGLLVELVKSNKPPLTRIQKPVTYHDPCHLARAQGITGSPRELLQMTGADFREMPGASDCCGGGGTFALYHYQTSMGILNKKIASIKKTEAEVVASCCPTCLMQIRHGLSKSGSSTNVSHPVQLLAQSLGLQY</sequence>
<dbReference type="Pfam" id="PF13183">
    <property type="entry name" value="Fer4_8"/>
    <property type="match status" value="1"/>
</dbReference>
<keyword evidence="9" id="KW-1185">Reference proteome</keyword>
<dbReference type="Gene3D" id="1.10.1060.10">
    <property type="entry name" value="Alpha-helical ferredoxin"/>
    <property type="match status" value="1"/>
</dbReference>
<keyword evidence="1 6" id="KW-0004">4Fe-4S</keyword>
<dbReference type="EC" id="1.1.99.14" evidence="6"/>
<dbReference type="STRING" id="370438.PTH_1882"/>
<evidence type="ECO:0000259" key="7">
    <source>
        <dbReference type="PROSITE" id="PS51379"/>
    </source>
</evidence>
<gene>
    <name evidence="8" type="primary">GlpC</name>
    <name evidence="8" type="ordered locus">PTH_1882</name>
</gene>
<evidence type="ECO:0000256" key="1">
    <source>
        <dbReference type="ARBA" id="ARBA00022485"/>
    </source>
</evidence>
<dbReference type="HOGENOM" id="CLU_023081_0_1_9"/>
<dbReference type="Proteomes" id="UP000006556">
    <property type="component" value="Chromosome"/>
</dbReference>
<dbReference type="eggNOG" id="COG0247">
    <property type="taxonomic scope" value="Bacteria"/>
</dbReference>
<evidence type="ECO:0000256" key="5">
    <source>
        <dbReference type="ARBA" id="ARBA00023014"/>
    </source>
</evidence>
<dbReference type="PROSITE" id="PS51379">
    <property type="entry name" value="4FE4S_FER_2"/>
    <property type="match status" value="1"/>
</dbReference>
<dbReference type="EMBL" id="AP009389">
    <property type="protein sequence ID" value="BAF60063.1"/>
    <property type="molecule type" value="Genomic_DNA"/>
</dbReference>
<keyword evidence="3" id="KW-0677">Repeat</keyword>
<dbReference type="GO" id="GO:0046872">
    <property type="term" value="F:metal ion binding"/>
    <property type="evidence" value="ECO:0007669"/>
    <property type="project" value="UniProtKB-UniRule"/>
</dbReference>
<dbReference type="PANTHER" id="PTHR32479">
    <property type="entry name" value="GLYCOLATE OXIDASE IRON-SULFUR SUBUNIT"/>
    <property type="match status" value="1"/>
</dbReference>
<dbReference type="SUPFAM" id="SSF46548">
    <property type="entry name" value="alpha-helical ferredoxin"/>
    <property type="match status" value="1"/>
</dbReference>
<comment type="catalytic activity">
    <reaction evidence="6">
        <text>glycolate + A = glyoxylate + AH2</text>
        <dbReference type="Rhea" id="RHEA:21264"/>
        <dbReference type="ChEBI" id="CHEBI:13193"/>
        <dbReference type="ChEBI" id="CHEBI:17499"/>
        <dbReference type="ChEBI" id="CHEBI:29805"/>
        <dbReference type="ChEBI" id="CHEBI:36655"/>
        <dbReference type="EC" id="1.1.99.14"/>
    </reaction>
</comment>
<dbReference type="KEGG" id="pth:PTH_1882"/>
<comment type="catalytic activity">
    <reaction evidence="6">
        <text>(R)-lactate + A = pyruvate + AH2</text>
        <dbReference type="Rhea" id="RHEA:15089"/>
        <dbReference type="ChEBI" id="CHEBI:13193"/>
        <dbReference type="ChEBI" id="CHEBI:15361"/>
        <dbReference type="ChEBI" id="CHEBI:16004"/>
        <dbReference type="ChEBI" id="CHEBI:17499"/>
    </reaction>
</comment>
<keyword evidence="2 6" id="KW-0479">Metal-binding</keyword>
<feature type="domain" description="4Fe-4S ferredoxin-type" evidence="7">
    <location>
        <begin position="6"/>
        <end position="36"/>
    </location>
</feature>
<keyword evidence="6" id="KW-0813">Transport</keyword>
<evidence type="ECO:0000256" key="6">
    <source>
        <dbReference type="PIRNR" id="PIRNR000139"/>
    </source>
</evidence>
<organism evidence="8 9">
    <name type="scientific">Pelotomaculum thermopropionicum (strain DSM 13744 / JCM 10971 / SI)</name>
    <dbReference type="NCBI Taxonomy" id="370438"/>
    <lineage>
        <taxon>Bacteria</taxon>
        <taxon>Bacillati</taxon>
        <taxon>Bacillota</taxon>
        <taxon>Clostridia</taxon>
        <taxon>Eubacteriales</taxon>
        <taxon>Desulfotomaculaceae</taxon>
        <taxon>Pelotomaculum</taxon>
    </lineage>
</organism>
<reference evidence="9" key="1">
    <citation type="journal article" date="2008" name="Genome Res.">
        <title>The genome of Pelotomaculum thermopropionicum reveals niche-associated evolution in anaerobic microbiota.</title>
        <authorList>
            <person name="Kosaka T."/>
            <person name="Kato S."/>
            <person name="Shimoyama T."/>
            <person name="Ishii S."/>
            <person name="Abe T."/>
            <person name="Watanabe K."/>
        </authorList>
    </citation>
    <scope>NUCLEOTIDE SEQUENCE [LARGE SCALE GENOMIC DNA]</scope>
    <source>
        <strain evidence="9">DSM 13744 / JCM 10971 / SI</strain>
    </source>
</reference>
<evidence type="ECO:0000256" key="3">
    <source>
        <dbReference type="ARBA" id="ARBA00022737"/>
    </source>
</evidence>
<dbReference type="InterPro" id="IPR017896">
    <property type="entry name" value="4Fe4S_Fe-S-bd"/>
</dbReference>
<comment type="cofactor">
    <cofactor evidence="6">
        <name>[4Fe-4S] cluster</name>
        <dbReference type="ChEBI" id="CHEBI:49883"/>
    </cofactor>
    <text evidence="6">Binds 2 [4Fe-4S] clusters.</text>
</comment>
<evidence type="ECO:0000313" key="9">
    <source>
        <dbReference type="Proteomes" id="UP000006556"/>
    </source>
</evidence>
<evidence type="ECO:0000256" key="4">
    <source>
        <dbReference type="ARBA" id="ARBA00023004"/>
    </source>
</evidence>
<dbReference type="GO" id="GO:0051539">
    <property type="term" value="F:4 iron, 4 sulfur cluster binding"/>
    <property type="evidence" value="ECO:0007669"/>
    <property type="project" value="UniProtKB-UniRule"/>
</dbReference>
<keyword evidence="4 6" id="KW-0408">Iron</keyword>
<dbReference type="GO" id="GO:0019154">
    <property type="term" value="F:glycolate dehydrogenase activity"/>
    <property type="evidence" value="ECO:0007669"/>
    <property type="project" value="UniProtKB-EC"/>
</dbReference>
<accession>A5D126</accession>
<dbReference type="PIRSF" id="PIRSF000139">
    <property type="entry name" value="Glc_ox_4Fe-4S"/>
    <property type="match status" value="1"/>
</dbReference>
<proteinExistence type="predicted"/>
<comment type="function">
    <text evidence="6">Component of a complex that catalyzes the oxidation of glycolate to glyoxylate.</text>
</comment>
<keyword evidence="5 6" id="KW-0411">Iron-sulfur</keyword>